<evidence type="ECO:0000313" key="4">
    <source>
        <dbReference type="Proteomes" id="UP000699975"/>
    </source>
</evidence>
<dbReference type="EMBL" id="JAGSPB010000005">
    <property type="protein sequence ID" value="MBV7267563.1"/>
    <property type="molecule type" value="Genomic_DNA"/>
</dbReference>
<accession>A0ABS6ST69</accession>
<reference evidence="3 4" key="1">
    <citation type="submission" date="2021-04" db="EMBL/GenBank/DDBJ databases">
        <authorList>
            <person name="Pira H."/>
            <person name="Risdian C."/>
            <person name="Wink J."/>
        </authorList>
    </citation>
    <scope>NUCLEOTIDE SEQUENCE [LARGE SCALE GENOMIC DNA]</scope>
    <source>
        <strain evidence="3 4">WH131</strain>
    </source>
</reference>
<organism evidence="3 4">
    <name type="scientific">Erythrobacter ani</name>
    <dbReference type="NCBI Taxonomy" id="2827235"/>
    <lineage>
        <taxon>Bacteria</taxon>
        <taxon>Pseudomonadati</taxon>
        <taxon>Pseudomonadota</taxon>
        <taxon>Alphaproteobacteria</taxon>
        <taxon>Sphingomonadales</taxon>
        <taxon>Erythrobacteraceae</taxon>
        <taxon>Erythrobacter/Porphyrobacter group</taxon>
        <taxon>Erythrobacter</taxon>
    </lineage>
</organism>
<dbReference type="RefSeq" id="WP_218318100.1">
    <property type="nucleotide sequence ID" value="NZ_JAGSPB010000005.1"/>
</dbReference>
<name>A0ABS6ST69_9SPHN</name>
<keyword evidence="2" id="KW-1133">Transmembrane helix</keyword>
<evidence type="ECO:0000256" key="2">
    <source>
        <dbReference type="SAM" id="Phobius"/>
    </source>
</evidence>
<evidence type="ECO:0000313" key="3">
    <source>
        <dbReference type="EMBL" id="MBV7267563.1"/>
    </source>
</evidence>
<gene>
    <name evidence="3" type="ORF">KCG45_15360</name>
</gene>
<comment type="caution">
    <text evidence="3">The sequence shown here is derived from an EMBL/GenBank/DDBJ whole genome shotgun (WGS) entry which is preliminary data.</text>
</comment>
<keyword evidence="2" id="KW-0472">Membrane</keyword>
<keyword evidence="4" id="KW-1185">Reference proteome</keyword>
<feature type="region of interest" description="Disordered" evidence="1">
    <location>
        <begin position="318"/>
        <end position="396"/>
    </location>
</feature>
<dbReference type="Proteomes" id="UP000699975">
    <property type="component" value="Unassembled WGS sequence"/>
</dbReference>
<sequence length="467" mass="49950">MASQAAAQDGSTNVGEAIAATASSACDRTGCTPEEELSLLDAIAVKVAGSVVSCSGGTWLCVASLVGIPLTLPLGADAPRGNPNQRYEFGDEDPGYWNDAQQDACRNHVFELDPQNNLIVPSLKLSGNATPMDNNPQTFTPTWTAGAREGGGFVNAHTPDPSSVALWAAHKENLTRGSDWRVQFAYYKVRFDTSERRTFIGGSTAFYQGPTLVQRGSFSKQVNWVNNQIILAENPCPVGGSVGGDFNFYWHRQSDECIWYVPNFGLGPTGYAYPPSTAIPFTEWKNYPEGMPDSTLSCYLNPIFIAELTQALWESVENEPGVPAAPDVDVPDVKDGGHPPQIADLAEPPSIPTTPPENPGDGVPPGSGDGGGGDPGDGGGSWWEWPDWGSAPVVEEPGTLDLDFPDWFDLPTFSWGSPTCPTYEAEAFEQPLVLDIHCPLIAENQAVISSLMLVIFSLSAALIVLRA</sequence>
<keyword evidence="2" id="KW-0812">Transmembrane</keyword>
<proteinExistence type="predicted"/>
<protein>
    <recommendedName>
        <fullName evidence="5">GH16 domain-containing protein</fullName>
    </recommendedName>
</protein>
<feature type="compositionally biased region" description="Gly residues" evidence="1">
    <location>
        <begin position="363"/>
        <end position="381"/>
    </location>
</feature>
<evidence type="ECO:0000256" key="1">
    <source>
        <dbReference type="SAM" id="MobiDB-lite"/>
    </source>
</evidence>
<feature type="compositionally biased region" description="Pro residues" evidence="1">
    <location>
        <begin position="349"/>
        <end position="358"/>
    </location>
</feature>
<evidence type="ECO:0008006" key="5">
    <source>
        <dbReference type="Google" id="ProtNLM"/>
    </source>
</evidence>
<feature type="transmembrane region" description="Helical" evidence="2">
    <location>
        <begin position="446"/>
        <end position="465"/>
    </location>
</feature>